<dbReference type="EMBL" id="AP009384">
    <property type="protein sequence ID" value="BAF88996.1"/>
    <property type="molecule type" value="Genomic_DNA"/>
</dbReference>
<evidence type="ECO:0000259" key="6">
    <source>
        <dbReference type="PROSITE" id="PS50977"/>
    </source>
</evidence>
<reference evidence="7 8" key="4">
    <citation type="journal article" date="2009" name="Appl. Environ. Microbiol.">
        <title>Comparative genome-wide transcriptional profiling of Azorhizobium caulinodans ORS571 grown under free-living and symbiotic conditions.</title>
        <authorList>
            <person name="Tsukada S."/>
            <person name="Aono T."/>
            <person name="Akiba N."/>
            <person name="Lee KB."/>
            <person name="Liu CT."/>
            <person name="Toyazaki H."/>
            <person name="Oyaizu H."/>
        </authorList>
    </citation>
    <scope>NUCLEOTIDE SEQUENCE [LARGE SCALE GENOMIC DNA]</scope>
    <source>
        <strain evidence="8">ATCC 43989 / DSM 5975 / JCM 20966 / LMG 6465 / NBRC 14845 / NCIMB 13405 / ORS 571</strain>
    </source>
</reference>
<feature type="region of interest" description="Disordered" evidence="5">
    <location>
        <begin position="227"/>
        <end position="250"/>
    </location>
</feature>
<dbReference type="Pfam" id="PF00440">
    <property type="entry name" value="TetR_N"/>
    <property type="match status" value="1"/>
</dbReference>
<dbReference type="eggNOG" id="COG1309">
    <property type="taxonomic scope" value="Bacteria"/>
</dbReference>
<keyword evidence="8" id="KW-1185">Reference proteome</keyword>
<organism evidence="7 8">
    <name type="scientific">Azorhizobium caulinodans (strain ATCC 43989 / DSM 5975 / JCM 20966 / LMG 6465 / NBRC 14845 / NCIMB 13405 / ORS 571)</name>
    <dbReference type="NCBI Taxonomy" id="438753"/>
    <lineage>
        <taxon>Bacteria</taxon>
        <taxon>Pseudomonadati</taxon>
        <taxon>Pseudomonadota</taxon>
        <taxon>Alphaproteobacteria</taxon>
        <taxon>Hyphomicrobiales</taxon>
        <taxon>Xanthobacteraceae</taxon>
        <taxon>Azorhizobium</taxon>
    </lineage>
</organism>
<reference evidence="7 8" key="1">
    <citation type="journal article" date="2007" name="Appl. Environ. Microbiol.">
        <title>Rhizobial factors required for stem nodule maturation and maintenance in Sesbania rostrata-Azorhizobium caulinodans ORS571 symbiosis.</title>
        <authorList>
            <person name="Suzuki S."/>
            <person name="Aono T."/>
            <person name="Lee KB."/>
            <person name="Suzuki T."/>
            <person name="Liu CT."/>
            <person name="Miwa H."/>
            <person name="Wakao S."/>
            <person name="Iki T."/>
            <person name="Oyaizu H."/>
        </authorList>
    </citation>
    <scope>NUCLEOTIDE SEQUENCE [LARGE SCALE GENOMIC DNA]</scope>
    <source>
        <strain evidence="8">ATCC 43989 / DSM 5975 / JCM 20966 / LMG 6465 / NBRC 14845 / NCIMB 13405 / ORS 571</strain>
    </source>
</reference>
<keyword evidence="3" id="KW-0804">Transcription</keyword>
<evidence type="ECO:0000313" key="7">
    <source>
        <dbReference type="EMBL" id="BAF88996.1"/>
    </source>
</evidence>
<dbReference type="PROSITE" id="PS01081">
    <property type="entry name" value="HTH_TETR_1"/>
    <property type="match status" value="1"/>
</dbReference>
<evidence type="ECO:0000256" key="2">
    <source>
        <dbReference type="ARBA" id="ARBA00023125"/>
    </source>
</evidence>
<dbReference type="InterPro" id="IPR050109">
    <property type="entry name" value="HTH-type_TetR-like_transc_reg"/>
</dbReference>
<keyword evidence="2 4" id="KW-0238">DNA-binding</keyword>
<reference evidence="7 8" key="6">
    <citation type="journal article" date="2011" name="Appl. Environ. Microbiol.">
        <title>Involvement of the azorhizobial chromosome partition gene (parA) in the onset of bacteroid differentiation during Sesbania rostrata stem nodule development.</title>
        <authorList>
            <person name="Liu CT."/>
            <person name="Lee KB."/>
            <person name="Wang YS."/>
            <person name="Peng MH."/>
            <person name="Lee KT."/>
            <person name="Suzuki S."/>
            <person name="Suzuki T."/>
            <person name="Oyaizu H."/>
        </authorList>
    </citation>
    <scope>NUCLEOTIDE SEQUENCE [LARGE SCALE GENOMIC DNA]</scope>
    <source>
        <strain evidence="8">ATCC 43989 / DSM 5975 / JCM 20966 / LMG 6465 / NBRC 14845 / NCIMB 13405 / ORS 571</strain>
    </source>
</reference>
<evidence type="ECO:0000256" key="1">
    <source>
        <dbReference type="ARBA" id="ARBA00023015"/>
    </source>
</evidence>
<feature type="domain" description="HTH tetR-type" evidence="6">
    <location>
        <begin position="34"/>
        <end position="94"/>
    </location>
</feature>
<feature type="compositionally biased region" description="Low complexity" evidence="5">
    <location>
        <begin position="230"/>
        <end position="250"/>
    </location>
</feature>
<reference evidence="8" key="2">
    <citation type="submission" date="2007-04" db="EMBL/GenBank/DDBJ databases">
        <title>Complete genome sequence of the nitrogen-fixing bacterium Azorhizobium caulinodans ORS571.</title>
        <authorList>
            <person name="Lee K.B."/>
            <person name="Backer P.D."/>
            <person name="Aono T."/>
            <person name="Liu C.T."/>
            <person name="Suzuki S."/>
            <person name="Suzuki T."/>
            <person name="Kaneko T."/>
            <person name="Yamada M."/>
            <person name="Tabata S."/>
            <person name="Kupfer D.M."/>
            <person name="Najar F.Z."/>
            <person name="Wiley G.B."/>
            <person name="Roe B."/>
            <person name="Binnewies T."/>
            <person name="Ussery D."/>
            <person name="Vereecke D."/>
            <person name="Gevers D."/>
            <person name="Holsters M."/>
            <person name="Oyaizu H."/>
        </authorList>
    </citation>
    <scope>NUCLEOTIDE SEQUENCE [LARGE SCALE GENOMIC DNA]</scope>
    <source>
        <strain evidence="8">ATCC 43989 / DSM 5975 / JCM 20966 / LMG 6465 / NBRC 14845 / NCIMB 13405 / ORS 571</strain>
    </source>
</reference>
<dbReference type="InterPro" id="IPR009057">
    <property type="entry name" value="Homeodomain-like_sf"/>
</dbReference>
<dbReference type="HOGENOM" id="CLU_069356_18_2_5"/>
<gene>
    <name evidence="7" type="primary">tetR</name>
    <name evidence="7" type="ordered locus">AZC_2998</name>
</gene>
<dbReference type="Gene3D" id="1.10.357.10">
    <property type="entry name" value="Tetracycline Repressor, domain 2"/>
    <property type="match status" value="1"/>
</dbReference>
<dbReference type="PROSITE" id="PS50977">
    <property type="entry name" value="HTH_TETR_2"/>
    <property type="match status" value="1"/>
</dbReference>
<dbReference type="GO" id="GO:0003700">
    <property type="term" value="F:DNA-binding transcription factor activity"/>
    <property type="evidence" value="ECO:0007669"/>
    <property type="project" value="TreeGrafter"/>
</dbReference>
<dbReference type="STRING" id="438753.AZC_2998"/>
<dbReference type="Proteomes" id="UP000000270">
    <property type="component" value="Chromosome"/>
</dbReference>
<sequence>MTVCKCNALLAMLSTVEVKAVAERRRRSQHERTAETSARLLNATIDLLHDNGFSRLSTPQIAAHAGVSRGALTHHFSSKEELITDAINDMLERVTADLHRFAEDIARRGGSSDEIVDYIWQMMSDRLFYVTMEYLPEARHNGEFKERLIPVVKKFHAGLDAIWMALAARRGADPEKTRTVMNTTMCLVRGMIAQTVLREDPSYFNEMLAFWKAQVAQHFPEEIASETRLASPSRSQSPAARASAATVAGK</sequence>
<dbReference type="SUPFAM" id="SSF46689">
    <property type="entry name" value="Homeodomain-like"/>
    <property type="match status" value="1"/>
</dbReference>
<evidence type="ECO:0000256" key="5">
    <source>
        <dbReference type="SAM" id="MobiDB-lite"/>
    </source>
</evidence>
<feature type="DNA-binding region" description="H-T-H motif" evidence="4">
    <location>
        <begin position="57"/>
        <end position="76"/>
    </location>
</feature>
<dbReference type="GO" id="GO:0000976">
    <property type="term" value="F:transcription cis-regulatory region binding"/>
    <property type="evidence" value="ECO:0007669"/>
    <property type="project" value="TreeGrafter"/>
</dbReference>
<evidence type="ECO:0000256" key="4">
    <source>
        <dbReference type="PROSITE-ProRule" id="PRU00335"/>
    </source>
</evidence>
<reference evidence="7 8" key="3">
    <citation type="journal article" date="2008" name="BMC Genomics">
        <title>The genome of the versatile nitrogen fixer Azorhizobium caulinodans ORS571.</title>
        <authorList>
            <person name="Lee KB."/>
            <person name="Backer P.D."/>
            <person name="Aono T."/>
            <person name="Liu CT."/>
            <person name="Suzuki S."/>
            <person name="Suzuki T."/>
            <person name="Kaneko T."/>
            <person name="Yamada M."/>
            <person name="Tabata S."/>
            <person name="Kupfer D.M."/>
            <person name="Najar F.Z."/>
            <person name="Wiley G.B."/>
            <person name="Roe B."/>
            <person name="Binnewies T.T."/>
            <person name="Ussery D.W."/>
            <person name="D'Haeze W."/>
            <person name="Herder J.D."/>
            <person name="Gevers D."/>
            <person name="Vereecke D."/>
            <person name="Holsters M."/>
            <person name="Oyaizu H."/>
        </authorList>
    </citation>
    <scope>NUCLEOTIDE SEQUENCE [LARGE SCALE GENOMIC DNA]</scope>
    <source>
        <strain evidence="8">ATCC 43989 / DSM 5975 / JCM 20966 / LMG 6465 / NBRC 14845 / NCIMB 13405 / ORS 571</strain>
    </source>
</reference>
<protein>
    <submittedName>
        <fullName evidence="7">Transcriptional regulator</fullName>
    </submittedName>
</protein>
<dbReference type="PRINTS" id="PR00455">
    <property type="entry name" value="HTHTETR"/>
</dbReference>
<dbReference type="KEGG" id="azc:AZC_2998"/>
<accession>A8IDV3</accession>
<evidence type="ECO:0000313" key="8">
    <source>
        <dbReference type="Proteomes" id="UP000000270"/>
    </source>
</evidence>
<dbReference type="PANTHER" id="PTHR30055">
    <property type="entry name" value="HTH-TYPE TRANSCRIPTIONAL REGULATOR RUTR"/>
    <property type="match status" value="1"/>
</dbReference>
<dbReference type="AlphaFoldDB" id="A8IDV3"/>
<reference evidence="7 8" key="5">
    <citation type="journal article" date="2010" name="Appl. Environ. Microbiol.">
        <title>phrR-like gene praR of Azorhizobium caulinodans ORS571 is essential for symbiosis with Sesbania rostrata and is involved in expression of reb genes.</title>
        <authorList>
            <person name="Akiba N."/>
            <person name="Aono T."/>
            <person name="Toyazaki H."/>
            <person name="Sato S."/>
            <person name="Oyaizu H."/>
        </authorList>
    </citation>
    <scope>NUCLEOTIDE SEQUENCE [LARGE SCALE GENOMIC DNA]</scope>
    <source>
        <strain evidence="8">ATCC 43989 / DSM 5975 / JCM 20966 / LMG 6465 / NBRC 14845 / NCIMB 13405 / ORS 571</strain>
    </source>
</reference>
<dbReference type="PANTHER" id="PTHR30055:SF234">
    <property type="entry name" value="HTH-TYPE TRANSCRIPTIONAL REGULATOR BETI"/>
    <property type="match status" value="1"/>
</dbReference>
<dbReference type="InterPro" id="IPR023772">
    <property type="entry name" value="DNA-bd_HTH_TetR-type_CS"/>
</dbReference>
<keyword evidence="1" id="KW-0805">Transcription regulation</keyword>
<name>A8IDV3_AZOC5</name>
<dbReference type="InterPro" id="IPR001647">
    <property type="entry name" value="HTH_TetR"/>
</dbReference>
<proteinExistence type="predicted"/>
<evidence type="ECO:0000256" key="3">
    <source>
        <dbReference type="ARBA" id="ARBA00023163"/>
    </source>
</evidence>